<feature type="compositionally biased region" description="Basic and acidic residues" evidence="6">
    <location>
        <begin position="1677"/>
        <end position="1686"/>
    </location>
</feature>
<dbReference type="GO" id="GO:0005634">
    <property type="term" value="C:nucleus"/>
    <property type="evidence" value="ECO:0007669"/>
    <property type="project" value="UniProtKB-SubCell"/>
</dbReference>
<evidence type="ECO:0000256" key="5">
    <source>
        <dbReference type="ARBA" id="ARBA00023242"/>
    </source>
</evidence>
<feature type="compositionally biased region" description="Basic and acidic residues" evidence="6">
    <location>
        <begin position="1733"/>
        <end position="1761"/>
    </location>
</feature>
<evidence type="ECO:0000256" key="4">
    <source>
        <dbReference type="ARBA" id="ARBA00014848"/>
    </source>
</evidence>
<dbReference type="GO" id="GO:0031491">
    <property type="term" value="F:nucleosome binding"/>
    <property type="evidence" value="ECO:0007669"/>
    <property type="project" value="TreeGrafter"/>
</dbReference>
<dbReference type="InterPro" id="IPR033053">
    <property type="entry name" value="Hir3/CABIN1"/>
</dbReference>
<evidence type="ECO:0000256" key="2">
    <source>
        <dbReference type="ARBA" id="ARBA00004123"/>
    </source>
</evidence>
<feature type="compositionally biased region" description="Acidic residues" evidence="6">
    <location>
        <begin position="1903"/>
        <end position="2013"/>
    </location>
</feature>
<dbReference type="PANTHER" id="PTHR15502">
    <property type="entry name" value="CALCINEURIN-BINDING PROTEIN CABIN 1-RELATED"/>
    <property type="match status" value="1"/>
</dbReference>
<dbReference type="EMBL" id="LAYC01000003">
    <property type="protein sequence ID" value="KYK54449.1"/>
    <property type="molecule type" value="Genomic_DNA"/>
</dbReference>
<gene>
    <name evidence="7" type="ORF">DCS_06407</name>
</gene>
<dbReference type="InParanoid" id="A0A151GBG2"/>
<keyword evidence="8" id="KW-1185">Reference proteome</keyword>
<dbReference type="InterPro" id="IPR011990">
    <property type="entry name" value="TPR-like_helical_dom_sf"/>
</dbReference>
<feature type="compositionally biased region" description="Basic and acidic residues" evidence="6">
    <location>
        <begin position="2017"/>
        <end position="2028"/>
    </location>
</feature>
<feature type="compositionally biased region" description="Acidic residues" evidence="6">
    <location>
        <begin position="1769"/>
        <end position="1786"/>
    </location>
</feature>
<evidence type="ECO:0000256" key="3">
    <source>
        <dbReference type="ARBA" id="ARBA00007335"/>
    </source>
</evidence>
<evidence type="ECO:0000256" key="1">
    <source>
        <dbReference type="ARBA" id="ARBA00002687"/>
    </source>
</evidence>
<dbReference type="Gene3D" id="1.25.40.10">
    <property type="entry name" value="Tetratricopeptide repeat domain"/>
    <property type="match status" value="1"/>
</dbReference>
<feature type="compositionally biased region" description="Acidic residues" evidence="6">
    <location>
        <begin position="1807"/>
        <end position="1822"/>
    </location>
</feature>
<evidence type="ECO:0000313" key="8">
    <source>
        <dbReference type="Proteomes" id="UP000076580"/>
    </source>
</evidence>
<protein>
    <recommendedName>
        <fullName evidence="4">Histone transcription regulator 3 homolog</fullName>
    </recommendedName>
</protein>
<feature type="compositionally biased region" description="Basic and acidic residues" evidence="6">
    <location>
        <begin position="1892"/>
        <end position="1902"/>
    </location>
</feature>
<organism evidence="7 8">
    <name type="scientific">Drechmeria coniospora</name>
    <name type="common">Nematophagous fungus</name>
    <name type="synonym">Meria coniospora</name>
    <dbReference type="NCBI Taxonomy" id="98403"/>
    <lineage>
        <taxon>Eukaryota</taxon>
        <taxon>Fungi</taxon>
        <taxon>Dikarya</taxon>
        <taxon>Ascomycota</taxon>
        <taxon>Pezizomycotina</taxon>
        <taxon>Sordariomycetes</taxon>
        <taxon>Hypocreomycetidae</taxon>
        <taxon>Hypocreales</taxon>
        <taxon>Ophiocordycipitaceae</taxon>
        <taxon>Drechmeria</taxon>
    </lineage>
</organism>
<sequence>MPAFQAINIEAEENVDEKVDTTKELHVDEALKRFQAALKLHAQGPRSREAAGAAYEELFESKIFEYQEARSDYERAERHAEGRPELTALESFWAGLSIDAGGEAEGVAANLSQALYISYKNYGQFFLDKIKDASSRSAEWRTKARIRYHDDDANKVMDNWSAALDQDPSDPELWRKMGRFAASMNSGRIKRYCLEAAVELDDDPAVTEINPPSLAEGFAGEQLKDYLNVLDDSIAISHPVMAPWMDKAIPDWFKRHIDPISTLPDPTATLTPPPSSPLLKPIDGADTDETLPEAISSWTDFGMELLKCQNDTDGALRACRLVLKAALDNKMDVDTESIKETSQDAEKLASLEIKAGGDVKMMDEAERQATRPTDDGSKRSDPPKDGESSSMSTRKRSQSTAGLQDGAEEETGAEKRSKRVRRRTEARDAEETTDPSVLIANQIKPYQEADLNLFQTTKSMFESLGIDDKDTLGCLQELLESCATEDRTSTITRQAGKDLRSVMTGFSEETAMVLLNKKEQATLGLSSFLEHTKSGSQEEPAVPTFGEAQGLGQFADMVVKHDSWMTSDDISFEWVRAFSESYATSKWPDPIKVAVVQMLNRVDPVLHQRITDELELHSGSPEKLVRLEALIEMLFELHIDIYERITNPSSVVDYATRMSTKYRLDRWLDVASTYVRLQGRPSTDPLCVRFLWGSVMTSSLAENPAREHIRLLWTSLRDFLSAHPEIQAIYLPNNVVMPTISTAAADREISKLTTMDFFLGLFQEEVEDPVHVIETLEPVLNPSSVFMSAKSSDGVSDDDASTDAEVPAGLPLSECAAQDMRDLWKFLDGSSTELRLFLWSRLGDAYASIKYPTKRFSCLLKSIELIVTDLESDTYAKTPDGPRKLLFMRTLKTLDDLLIQALTSGLNDGNAFDIIDDEHLKSSACAIAKVSCMLHVAPLCEDEVRLGMATAPSNNSTFMSLVNKLREMQVRSWSLQYAMLKAGLREDVDSRQNDLTEFLAVVHQAIGLRKFCKSSNKVFLKMMRLELLKFDSVETWEDHLGQVVYDLNGLKLGVGIGEVQDHGCPYEKLEKRQAMQLVKRVMFLANRMPMKDLLKSDLKTTIEHMQQTIGQPKSTPQMIHNLRSFTEFLKKPIHPLRIYQALSGGVTADSVGANIPEAVLAKHGWFFLLGMIALTKFKGVELNRRQTPGATDDLRIGATFLRLQLQFTADNWESWFRLAECFDYELDESVLWSADKMNKDRAELVKFQRSAIHCYTLALSHSRHIDIAVTDGDPLHDLYHKFAMRMYSSSREPFAMEPFQHSDQERFFIESMGAGTFKNIIHEQMSDYKVWKFAAQLFRMAMKRNPRNWKNPYMLAKCYWKMYKTPSEKLDKSDKPVDRKVVIDSLKRSIEVAMGERRSRSSDPILEPHYKMASVLHKMVTQGDMPAKDAASILSEQPFGVAVNPEDHYASFLETADWEEYIIPNLIKLKDKDKSNWHHRIVIRHARIVFDEANLNESNDGQVEAQAAFTILRENMFTKTMVMSFKVEPASDDAFKSLSNEEFEIIGERISTWAAGDGPHIAALSCMKEAVELKKLNSNLMKVTPIDDLINDCYTTIYLDIAGSLPGMEPSRVIAERNQAKEIAAQLEAVAQADAKQPKSTSDTPHVNSGQNGVTETATPLDAEKAETVPRARRAVRRPDILRKAEQAVTRAMDTPKTASKSRVSSVTSKRGSQTPAAAVSGARSDDDGPDAQVRREAGEDFDEGLRDAGTRKGSRARRDTALGSGQDSADDSDLSDVPEGYDEDVPPGLLFPNLGRSRPNGGMSGEEADSESEGDEEVEETMEQKIDPLGLHRGHDGREEEEEEAEGDEEVDEVVGEEGNEDINEEADEEVDDEVEEEVEEDDEEDEEEAGEKAAELREGVDEGDGDEGEEGGDEEGEEEGEDDDGDEEDEDEAEDEVDEADEVEEGEEDEEDDADGEGDGDGNGDEDEDEDADDGDEDEEDDDERGQGDDEGDDEGDGSEGEEVGPEDIEMTDAVGERESDTESCV</sequence>
<evidence type="ECO:0000256" key="6">
    <source>
        <dbReference type="SAM" id="MobiDB-lite"/>
    </source>
</evidence>
<feature type="region of interest" description="Disordered" evidence="6">
    <location>
        <begin position="1629"/>
        <end position="2028"/>
    </location>
</feature>
<keyword evidence="5" id="KW-0539">Nucleus</keyword>
<comment type="subcellular location">
    <subcellularLocation>
        <location evidence="2">Nucleus</location>
    </subcellularLocation>
</comment>
<feature type="region of interest" description="Disordered" evidence="6">
    <location>
        <begin position="352"/>
        <end position="436"/>
    </location>
</feature>
<accession>A0A151GBG2</accession>
<comment type="similarity">
    <text evidence="3">Belongs to the HIR3 family.</text>
</comment>
<dbReference type="STRING" id="98403.A0A151GBG2"/>
<dbReference type="GO" id="GO:0006325">
    <property type="term" value="P:chromatin organization"/>
    <property type="evidence" value="ECO:0007669"/>
    <property type="project" value="InterPro"/>
</dbReference>
<reference evidence="7 8" key="1">
    <citation type="journal article" date="2016" name="Sci. Rep.">
        <title>Insights into Adaptations to a Near-Obligate Nematode Endoparasitic Lifestyle from the Finished Genome of Drechmeria coniospora.</title>
        <authorList>
            <person name="Zhang L."/>
            <person name="Zhou Z."/>
            <person name="Guo Q."/>
            <person name="Fokkens L."/>
            <person name="Miskei M."/>
            <person name="Pocsi I."/>
            <person name="Zhang W."/>
            <person name="Chen M."/>
            <person name="Wang L."/>
            <person name="Sun Y."/>
            <person name="Donzelli B.G."/>
            <person name="Gibson D.M."/>
            <person name="Nelson D.R."/>
            <person name="Luo J.G."/>
            <person name="Rep M."/>
            <person name="Liu H."/>
            <person name="Yang S."/>
            <person name="Wang J."/>
            <person name="Krasnoff S.B."/>
            <person name="Xu Y."/>
            <person name="Molnar I."/>
            <person name="Lin M."/>
        </authorList>
    </citation>
    <scope>NUCLEOTIDE SEQUENCE [LARGE SCALE GENOMIC DNA]</scope>
    <source>
        <strain evidence="7 8">ARSEF 6962</strain>
    </source>
</reference>
<dbReference type="Proteomes" id="UP000076580">
    <property type="component" value="Chromosome 03"/>
</dbReference>
<dbReference type="GeneID" id="63719050"/>
<dbReference type="PANTHER" id="PTHR15502:SF7">
    <property type="entry name" value="CALCINEURIN-BINDING PROTEIN CABIN-1"/>
    <property type="match status" value="1"/>
</dbReference>
<comment type="function">
    <text evidence="1">Has a role in a nucleosome assembly pathway that is required for the integrity of heterochromatin and proper chromosome segregation.</text>
</comment>
<proteinExistence type="inferred from homology"/>
<name>A0A151GBG2_DRECN</name>
<feature type="compositionally biased region" description="Acidic residues" evidence="6">
    <location>
        <begin position="1840"/>
        <end position="1891"/>
    </location>
</feature>
<feature type="compositionally biased region" description="Polar residues" evidence="6">
    <location>
        <begin position="1638"/>
        <end position="1658"/>
    </location>
</feature>
<dbReference type="GO" id="GO:0000417">
    <property type="term" value="C:HIR complex"/>
    <property type="evidence" value="ECO:0007669"/>
    <property type="project" value="TreeGrafter"/>
</dbReference>
<dbReference type="RefSeq" id="XP_040653801.1">
    <property type="nucleotide sequence ID" value="XM_040803697.1"/>
</dbReference>
<comment type="caution">
    <text evidence="7">The sequence shown here is derived from an EMBL/GenBank/DDBJ whole genome shotgun (WGS) entry which is preliminary data.</text>
</comment>
<feature type="compositionally biased region" description="Basic and acidic residues" evidence="6">
    <location>
        <begin position="352"/>
        <end position="387"/>
    </location>
</feature>
<evidence type="ECO:0000313" key="7">
    <source>
        <dbReference type="EMBL" id="KYK54449.1"/>
    </source>
</evidence>
<feature type="compositionally biased region" description="Low complexity" evidence="6">
    <location>
        <begin position="1701"/>
        <end position="1713"/>
    </location>
</feature>